<proteinExistence type="predicted"/>
<keyword evidence="1" id="KW-0812">Transmembrane</keyword>
<comment type="caution">
    <text evidence="3">The sequence shown here is derived from an EMBL/GenBank/DDBJ whole genome shotgun (WGS) entry which is preliminary data.</text>
</comment>
<reference evidence="3" key="1">
    <citation type="journal article" date="2021" name="New Phytol.">
        <title>Evolutionary innovations through gain and loss of genes in the ectomycorrhizal Boletales.</title>
        <authorList>
            <person name="Wu G."/>
            <person name="Miyauchi S."/>
            <person name="Morin E."/>
            <person name="Kuo A."/>
            <person name="Drula E."/>
            <person name="Varga T."/>
            <person name="Kohler A."/>
            <person name="Feng B."/>
            <person name="Cao Y."/>
            <person name="Lipzen A."/>
            <person name="Daum C."/>
            <person name="Hundley H."/>
            <person name="Pangilinan J."/>
            <person name="Johnson J."/>
            <person name="Barry K."/>
            <person name="LaButti K."/>
            <person name="Ng V."/>
            <person name="Ahrendt S."/>
            <person name="Min B."/>
            <person name="Choi I.G."/>
            <person name="Park H."/>
            <person name="Plett J.M."/>
            <person name="Magnuson J."/>
            <person name="Spatafora J.W."/>
            <person name="Nagy L.G."/>
            <person name="Henrissat B."/>
            <person name="Grigoriev I.V."/>
            <person name="Yang Z.L."/>
            <person name="Xu J."/>
            <person name="Martin F.M."/>
        </authorList>
    </citation>
    <scope>NUCLEOTIDE SEQUENCE</scope>
    <source>
        <strain evidence="3">KKN 215</strain>
    </source>
</reference>
<accession>A0A8K0XLA0</accession>
<feature type="transmembrane region" description="Helical" evidence="1">
    <location>
        <begin position="68"/>
        <end position="87"/>
    </location>
</feature>
<feature type="transmembrane region" description="Helical" evidence="1">
    <location>
        <begin position="108"/>
        <end position="130"/>
    </location>
</feature>
<keyword evidence="1" id="KW-0472">Membrane</keyword>
<evidence type="ECO:0000259" key="2">
    <source>
        <dbReference type="Pfam" id="PF20152"/>
    </source>
</evidence>
<dbReference type="Pfam" id="PF20152">
    <property type="entry name" value="DUF6534"/>
    <property type="match status" value="1"/>
</dbReference>
<evidence type="ECO:0000313" key="3">
    <source>
        <dbReference type="EMBL" id="KAH8088904.1"/>
    </source>
</evidence>
<name>A0A8K0XLA0_9AGAR</name>
<dbReference type="AlphaFoldDB" id="A0A8K0XLA0"/>
<dbReference type="InterPro" id="IPR045339">
    <property type="entry name" value="DUF6534"/>
</dbReference>
<keyword evidence="4" id="KW-1185">Reference proteome</keyword>
<sequence length="152" mass="17356">MMIGVFITLCQQFHTWGIYTLALKQRSAMSLIISFMGIHGIWDCSSVQLSIVQLYWPCGRAWNVTAPISISHSIGVQGINPMFYYLWRTKRVSFSKRTSTVLTRLIKLTVETGFITALFTMVELILFVVMRNTTMLPWGYQQAQLEYPSSGS</sequence>
<gene>
    <name evidence="3" type="ORF">BXZ70DRAFT_498932</name>
</gene>
<organism evidence="3 4">
    <name type="scientific">Cristinia sonorae</name>
    <dbReference type="NCBI Taxonomy" id="1940300"/>
    <lineage>
        <taxon>Eukaryota</taxon>
        <taxon>Fungi</taxon>
        <taxon>Dikarya</taxon>
        <taxon>Basidiomycota</taxon>
        <taxon>Agaricomycotina</taxon>
        <taxon>Agaricomycetes</taxon>
        <taxon>Agaricomycetidae</taxon>
        <taxon>Agaricales</taxon>
        <taxon>Pleurotineae</taxon>
        <taxon>Stephanosporaceae</taxon>
        <taxon>Cristinia</taxon>
    </lineage>
</organism>
<evidence type="ECO:0000313" key="4">
    <source>
        <dbReference type="Proteomes" id="UP000813824"/>
    </source>
</evidence>
<feature type="domain" description="DUF6534" evidence="2">
    <location>
        <begin position="82"/>
        <end position="135"/>
    </location>
</feature>
<dbReference type="EMBL" id="JAEVFJ010000039">
    <property type="protein sequence ID" value="KAH8088904.1"/>
    <property type="molecule type" value="Genomic_DNA"/>
</dbReference>
<protein>
    <recommendedName>
        <fullName evidence="2">DUF6534 domain-containing protein</fullName>
    </recommendedName>
</protein>
<feature type="transmembrane region" description="Helical" evidence="1">
    <location>
        <begin position="31"/>
        <end position="56"/>
    </location>
</feature>
<dbReference type="Proteomes" id="UP000813824">
    <property type="component" value="Unassembled WGS sequence"/>
</dbReference>
<evidence type="ECO:0000256" key="1">
    <source>
        <dbReference type="SAM" id="Phobius"/>
    </source>
</evidence>
<dbReference type="OrthoDB" id="10617077at2759"/>
<keyword evidence="1" id="KW-1133">Transmembrane helix</keyword>